<evidence type="ECO:0000259" key="1">
    <source>
        <dbReference type="Pfam" id="PF09836"/>
    </source>
</evidence>
<organism evidence="2 3">
    <name type="scientific">Paracoccus homiensis</name>
    <dbReference type="NCBI Taxonomy" id="364199"/>
    <lineage>
        <taxon>Bacteria</taxon>
        <taxon>Pseudomonadati</taxon>
        <taxon>Pseudomonadota</taxon>
        <taxon>Alphaproteobacteria</taxon>
        <taxon>Rhodobacterales</taxon>
        <taxon>Paracoccaceae</taxon>
        <taxon>Paracoccus</taxon>
    </lineage>
</organism>
<proteinExistence type="predicted"/>
<dbReference type="EMBL" id="FOHO01000002">
    <property type="protein sequence ID" value="SES89576.1"/>
    <property type="molecule type" value="Genomic_DNA"/>
</dbReference>
<feature type="domain" description="Putative DNA-binding" evidence="1">
    <location>
        <begin position="27"/>
        <end position="95"/>
    </location>
</feature>
<accession>A0A1I0A635</accession>
<dbReference type="InterPro" id="IPR018640">
    <property type="entry name" value="DUF2063"/>
</dbReference>
<dbReference type="RefSeq" id="WP_090732383.1">
    <property type="nucleotide sequence ID" value="NZ_FOHO01000002.1"/>
</dbReference>
<protein>
    <recommendedName>
        <fullName evidence="1">Putative DNA-binding domain-containing protein</fullName>
    </recommendedName>
</protein>
<dbReference type="Proteomes" id="UP000199180">
    <property type="component" value="Unassembled WGS sequence"/>
</dbReference>
<evidence type="ECO:0000313" key="2">
    <source>
        <dbReference type="EMBL" id="SES89576.1"/>
    </source>
</evidence>
<dbReference type="AlphaFoldDB" id="A0A1I0A635"/>
<evidence type="ECO:0000313" key="3">
    <source>
        <dbReference type="Proteomes" id="UP000199180"/>
    </source>
</evidence>
<name>A0A1I0A635_9RHOB</name>
<dbReference type="STRING" id="364199.SAMN04489858_102123"/>
<dbReference type="Gene3D" id="1.10.150.690">
    <property type="entry name" value="DUF2063"/>
    <property type="match status" value="1"/>
</dbReference>
<dbReference type="InterPro" id="IPR044922">
    <property type="entry name" value="DUF2063_N_sf"/>
</dbReference>
<dbReference type="OrthoDB" id="4146344at2"/>
<sequence length="237" mass="25485">MLRPDFTTVFRAGLANGTVPAGTSPDLPQEAAQRFAVYRNNVAHSLSQALARRFPVIERLVGSQFFAAMAREFIAAHPPISPVLQEWGGAFPKFLEGFAPVGGLPYLPAVAGLEWARGLAYHAADAVPIAPEDLHRIERPRLHPSVRVLRCNHPAVSIWQANQPGQDGRVSARGHEIALIWRKPDLSVGTMSIPPLQAALIEALLDGATLEAAALVTDPVPVLGLLLRENLICTTGV</sequence>
<dbReference type="Pfam" id="PF09836">
    <property type="entry name" value="DUF2063"/>
    <property type="match status" value="1"/>
</dbReference>
<reference evidence="2 3" key="1">
    <citation type="submission" date="2016-10" db="EMBL/GenBank/DDBJ databases">
        <authorList>
            <person name="de Groot N.N."/>
        </authorList>
    </citation>
    <scope>NUCLEOTIDE SEQUENCE [LARGE SCALE GENOMIC DNA]</scope>
    <source>
        <strain evidence="2 3">DSM 17862</strain>
    </source>
</reference>
<gene>
    <name evidence="2" type="ORF">SAMN04489858_102123</name>
</gene>
<keyword evidence="3" id="KW-1185">Reference proteome</keyword>